<evidence type="ECO:0000313" key="3">
    <source>
        <dbReference type="Proteomes" id="UP000028713"/>
    </source>
</evidence>
<dbReference type="AlphaFoldDB" id="A0A085Z3B9"/>
<dbReference type="Proteomes" id="UP000028713">
    <property type="component" value="Unassembled WGS sequence"/>
</dbReference>
<dbReference type="EMBL" id="JPRP01000002">
    <property type="protein sequence ID" value="KFE98932.1"/>
    <property type="molecule type" value="Genomic_DNA"/>
</dbReference>
<sequence length="259" mass="28862">MPDIGRWGVVDPLAEKYFDNSGYVYVINNPLLFIDPDGMEIKGVNEESAKSFHEDINQVFADSKFDAFRSLITRGNNNNKKKFDIINSDKFKEATKDLTGDDKLLTEILVGAINSDRDFVVEYFDSENSNISNEGQELIKNDAEKKYGIRPDGEIKGTHIMALGGEGLSKSTDNGSHNFIHRNGNHLEEKRSLTSFHEILGHGTAHAKGLTGNSNHDNAIRVENLTRKILKIQTMRDGTNPRHAGGHKVQNNTGNPIKL</sequence>
<gene>
    <name evidence="2" type="ORF">IX39_16130</name>
</gene>
<dbReference type="STRING" id="236814.IX39_16130"/>
<name>A0A085Z3B9_9FLAO</name>
<comment type="caution">
    <text evidence="2">The sequence shown here is derived from an EMBL/GenBank/DDBJ whole genome shotgun (WGS) entry which is preliminary data.</text>
</comment>
<dbReference type="Gene3D" id="2.180.10.10">
    <property type="entry name" value="RHS repeat-associated core"/>
    <property type="match status" value="1"/>
</dbReference>
<dbReference type="eggNOG" id="COG3209">
    <property type="taxonomic scope" value="Bacteria"/>
</dbReference>
<accession>A0A085Z3B9</accession>
<organism evidence="2 3">
    <name type="scientific">Chryseobacterium formosense</name>
    <dbReference type="NCBI Taxonomy" id="236814"/>
    <lineage>
        <taxon>Bacteria</taxon>
        <taxon>Pseudomonadati</taxon>
        <taxon>Bacteroidota</taxon>
        <taxon>Flavobacteriia</taxon>
        <taxon>Flavobacteriales</taxon>
        <taxon>Weeksellaceae</taxon>
        <taxon>Chryseobacterium group</taxon>
        <taxon>Chryseobacterium</taxon>
    </lineage>
</organism>
<feature type="region of interest" description="Disordered" evidence="1">
    <location>
        <begin position="236"/>
        <end position="259"/>
    </location>
</feature>
<evidence type="ECO:0000256" key="1">
    <source>
        <dbReference type="SAM" id="MobiDB-lite"/>
    </source>
</evidence>
<evidence type="ECO:0000313" key="2">
    <source>
        <dbReference type="EMBL" id="KFE98932.1"/>
    </source>
</evidence>
<feature type="compositionally biased region" description="Polar residues" evidence="1">
    <location>
        <begin position="249"/>
        <end position="259"/>
    </location>
</feature>
<keyword evidence="3" id="KW-1185">Reference proteome</keyword>
<proteinExistence type="predicted"/>
<reference evidence="2 3" key="1">
    <citation type="submission" date="2014-07" db="EMBL/GenBank/DDBJ databases">
        <title>Genome of Chryseobacterium formosense LMG 24722.</title>
        <authorList>
            <person name="Pipes S.E."/>
            <person name="Stropko S.J."/>
            <person name="Newman J.D."/>
        </authorList>
    </citation>
    <scope>NUCLEOTIDE SEQUENCE [LARGE SCALE GENOMIC DNA]</scope>
    <source>
        <strain evidence="2 3">LMG 24722</strain>
    </source>
</reference>
<protein>
    <submittedName>
        <fullName evidence="2">Uncharacterized protein</fullName>
    </submittedName>
</protein>